<dbReference type="InterPro" id="IPR010678">
    <property type="entry name" value="UTP25"/>
</dbReference>
<dbReference type="STRING" id="103827.A0A0N5D3T3"/>
<sequence length="565" mass="65860">MIRGKRTFNAAFDRDQDIIVDYFRQHLDKVLDSSIAEKLLLPNDVFSEPKRIVLDIGTGFLHRRYELSGNIPKLEDIKHFGLNSKLVKNFEIINGKPITCEQLSLYGIIGKYIDLCAAELKFNYTPLYCLHALNHIIRSRNLIIENKQFLQNCREKGALTEDDIENTRDQGLSRPKVLIICPMKKDAFTVIETFRILVFGDSEKPFVSNYRRFKTEFGDTGFRISEKRKVSDEYRNLMSGNIDDCFRIGVAVAKKSLKLYTAFDDSDILIASPLGLRMIVGENNEDGDKGETDFLASIEILIIDKADLLLMQNWEHLLNVLSSLHKRPKKLAVDISRVRSWCLEQYSKLYRHTIMISEERHAECDAVFAFYCHNFAGLFKLLPPNEGLLDKIEIHYCQELQQIEVDRAEDQSDARFKFFKENVLPKCEFGAAVFIPSYFDFVRIRNYLKNENESFVQLHEYAKEGKVAKARALFYKKEKKIMLITERFHFYRRYNIKGIKSLIFYQPPAQSRFYYEIINQVNEDCAHVRVLYTKFDLVRMANIFGDRCMQKIMSSGKSMHALISK</sequence>
<proteinExistence type="inferred from homology"/>
<dbReference type="GO" id="GO:0034511">
    <property type="term" value="F:U3 snoRNA binding"/>
    <property type="evidence" value="ECO:0007669"/>
    <property type="project" value="InterPro"/>
</dbReference>
<dbReference type="Pfam" id="PF06862">
    <property type="entry name" value="Utp25_C"/>
    <property type="match status" value="1"/>
</dbReference>
<evidence type="ECO:0000259" key="6">
    <source>
        <dbReference type="Pfam" id="PF06862"/>
    </source>
</evidence>
<protein>
    <recommendedName>
        <fullName evidence="4">U3 small nucleolar RNA-associated protein 25 homolog</fullName>
    </recommendedName>
    <alternativeName>
        <fullName evidence="5">UTP25 small subunit processor component</fullName>
    </alternativeName>
</protein>
<evidence type="ECO:0000259" key="7">
    <source>
        <dbReference type="Pfam" id="PF22916"/>
    </source>
</evidence>
<keyword evidence="3" id="KW-0539">Nucleus</keyword>
<dbReference type="PANTHER" id="PTHR12933:SF0">
    <property type="entry name" value="U3 SMALL NUCLEOLAR RNA-ASSOCIATED PROTEIN 25 HOMOLOG"/>
    <property type="match status" value="1"/>
</dbReference>
<dbReference type="PANTHER" id="PTHR12933">
    <property type="entry name" value="ORF PROTEIN-RELATED"/>
    <property type="match status" value="1"/>
</dbReference>
<evidence type="ECO:0000256" key="4">
    <source>
        <dbReference type="ARBA" id="ARBA00024421"/>
    </source>
</evidence>
<comment type="similarity">
    <text evidence="2">Belongs to the UTP25 family.</text>
</comment>
<dbReference type="WBParaSite" id="TCLT_0000760101-mRNA-1">
    <property type="protein sequence ID" value="TCLT_0000760101-mRNA-1"/>
    <property type="gene ID" value="TCLT_0000760101"/>
</dbReference>
<evidence type="ECO:0000256" key="1">
    <source>
        <dbReference type="ARBA" id="ARBA00004604"/>
    </source>
</evidence>
<feature type="domain" description="UTP25 C-terminal" evidence="6">
    <location>
        <begin position="391"/>
        <end position="561"/>
    </location>
</feature>
<dbReference type="GO" id="GO:0032040">
    <property type="term" value="C:small-subunit processome"/>
    <property type="evidence" value="ECO:0007669"/>
    <property type="project" value="TreeGrafter"/>
</dbReference>
<dbReference type="OrthoDB" id="10264378at2759"/>
<name>A0A0N5D3T3_THECL</name>
<evidence type="ECO:0000313" key="9">
    <source>
        <dbReference type="Proteomes" id="UP000276776"/>
    </source>
</evidence>
<comment type="subcellular location">
    <subcellularLocation>
        <location evidence="1">Nucleus</location>
        <location evidence="1">Nucleolus</location>
    </subcellularLocation>
</comment>
<dbReference type="EMBL" id="UYYF01004525">
    <property type="protein sequence ID" value="VDN05062.1"/>
    <property type="molecule type" value="Genomic_DNA"/>
</dbReference>
<evidence type="ECO:0000256" key="5">
    <source>
        <dbReference type="ARBA" id="ARBA00032325"/>
    </source>
</evidence>
<evidence type="ECO:0000313" key="8">
    <source>
        <dbReference type="EMBL" id="VDN05062.1"/>
    </source>
</evidence>
<evidence type="ECO:0000313" key="10">
    <source>
        <dbReference type="WBParaSite" id="TCLT_0000760101-mRNA-1"/>
    </source>
</evidence>
<dbReference type="Gene3D" id="3.40.50.300">
    <property type="entry name" value="P-loop containing nucleotide triphosphate hydrolases"/>
    <property type="match status" value="1"/>
</dbReference>
<accession>A0A0N5D3T3</accession>
<dbReference type="Pfam" id="PF22916">
    <property type="entry name" value="UTP25_NTPase-like"/>
    <property type="match status" value="1"/>
</dbReference>
<organism evidence="10">
    <name type="scientific">Thelazia callipaeda</name>
    <name type="common">Oriental eyeworm</name>
    <name type="synonym">Parasitic nematode</name>
    <dbReference type="NCBI Taxonomy" id="103827"/>
    <lineage>
        <taxon>Eukaryota</taxon>
        <taxon>Metazoa</taxon>
        <taxon>Ecdysozoa</taxon>
        <taxon>Nematoda</taxon>
        <taxon>Chromadorea</taxon>
        <taxon>Rhabditida</taxon>
        <taxon>Spirurina</taxon>
        <taxon>Spiruromorpha</taxon>
        <taxon>Thelazioidea</taxon>
        <taxon>Thelaziidae</taxon>
        <taxon>Thelazia</taxon>
    </lineage>
</organism>
<gene>
    <name evidence="8" type="ORF">TCLT_LOCUS7590</name>
</gene>
<reference evidence="8 9" key="2">
    <citation type="submission" date="2018-11" db="EMBL/GenBank/DDBJ databases">
        <authorList>
            <consortium name="Pathogen Informatics"/>
        </authorList>
    </citation>
    <scope>NUCLEOTIDE SEQUENCE [LARGE SCALE GENOMIC DNA]</scope>
</reference>
<evidence type="ECO:0000256" key="3">
    <source>
        <dbReference type="ARBA" id="ARBA00023242"/>
    </source>
</evidence>
<dbReference type="AlphaFoldDB" id="A0A0N5D3T3"/>
<reference evidence="10" key="1">
    <citation type="submission" date="2017-02" db="UniProtKB">
        <authorList>
            <consortium name="WormBaseParasite"/>
        </authorList>
    </citation>
    <scope>IDENTIFICATION</scope>
</reference>
<evidence type="ECO:0000256" key="2">
    <source>
        <dbReference type="ARBA" id="ARBA00009223"/>
    </source>
</evidence>
<dbReference type="InterPro" id="IPR053940">
    <property type="entry name" value="UTP25_NTPase-like"/>
</dbReference>
<dbReference type="InterPro" id="IPR027417">
    <property type="entry name" value="P-loop_NTPase"/>
</dbReference>
<dbReference type="GO" id="GO:0019843">
    <property type="term" value="F:rRNA binding"/>
    <property type="evidence" value="ECO:0007669"/>
    <property type="project" value="TreeGrafter"/>
</dbReference>
<feature type="domain" description="UTP25 NTP hydrolase-like" evidence="7">
    <location>
        <begin position="123"/>
        <end position="378"/>
    </location>
</feature>
<dbReference type="Proteomes" id="UP000276776">
    <property type="component" value="Unassembled WGS sequence"/>
</dbReference>
<dbReference type="InterPro" id="IPR053939">
    <property type="entry name" value="UTP25_C"/>
</dbReference>
<dbReference type="GO" id="GO:0000462">
    <property type="term" value="P:maturation of SSU-rRNA from tricistronic rRNA transcript (SSU-rRNA, 5.8S rRNA, LSU-rRNA)"/>
    <property type="evidence" value="ECO:0007669"/>
    <property type="project" value="TreeGrafter"/>
</dbReference>
<keyword evidence="9" id="KW-1185">Reference proteome</keyword>
<dbReference type="OMA" id="QDRGDTF"/>